<comment type="caution">
    <text evidence="2">The sequence shown here is derived from an EMBL/GenBank/DDBJ whole genome shotgun (WGS) entry which is preliminary data.</text>
</comment>
<feature type="domain" description="ABM" evidence="1">
    <location>
        <begin position="2"/>
        <end position="87"/>
    </location>
</feature>
<dbReference type="Pfam" id="PF03992">
    <property type="entry name" value="ABM"/>
    <property type="match status" value="1"/>
</dbReference>
<reference evidence="3" key="1">
    <citation type="journal article" date="2019" name="Int. J. Syst. Evol. Microbiol.">
        <title>The Global Catalogue of Microorganisms (GCM) 10K type strain sequencing project: providing services to taxonomists for standard genome sequencing and annotation.</title>
        <authorList>
            <consortium name="The Broad Institute Genomics Platform"/>
            <consortium name="The Broad Institute Genome Sequencing Center for Infectious Disease"/>
            <person name="Wu L."/>
            <person name="Ma J."/>
        </authorList>
    </citation>
    <scope>NUCLEOTIDE SEQUENCE [LARGE SCALE GENOMIC DNA]</scope>
    <source>
        <strain evidence="3">JCM 12928</strain>
    </source>
</reference>
<dbReference type="Proteomes" id="UP001501352">
    <property type="component" value="Unassembled WGS sequence"/>
</dbReference>
<accession>A0ABP3RYP8</accession>
<dbReference type="SUPFAM" id="SSF54909">
    <property type="entry name" value="Dimeric alpha+beta barrel"/>
    <property type="match status" value="1"/>
</dbReference>
<dbReference type="InterPro" id="IPR011008">
    <property type="entry name" value="Dimeric_a/b-barrel"/>
</dbReference>
<proteinExistence type="predicted"/>
<gene>
    <name evidence="2" type="ORF">GCM10009422_14840</name>
</gene>
<dbReference type="PROSITE" id="PS51725">
    <property type="entry name" value="ABM"/>
    <property type="match status" value="1"/>
</dbReference>
<keyword evidence="2" id="KW-0560">Oxidoreductase</keyword>
<evidence type="ECO:0000313" key="2">
    <source>
        <dbReference type="EMBL" id="GAA0620218.1"/>
    </source>
</evidence>
<keyword evidence="2" id="KW-0503">Monooxygenase</keyword>
<dbReference type="Gene3D" id="3.30.70.100">
    <property type="match status" value="1"/>
</dbReference>
<name>A0ABP3RYP8_9CAUL</name>
<keyword evidence="3" id="KW-1185">Reference proteome</keyword>
<organism evidence="2 3">
    <name type="scientific">Brevundimonas kwangchunensis</name>
    <dbReference type="NCBI Taxonomy" id="322163"/>
    <lineage>
        <taxon>Bacteria</taxon>
        <taxon>Pseudomonadati</taxon>
        <taxon>Pseudomonadota</taxon>
        <taxon>Alphaproteobacteria</taxon>
        <taxon>Caulobacterales</taxon>
        <taxon>Caulobacteraceae</taxon>
        <taxon>Brevundimonas</taxon>
    </lineage>
</organism>
<sequence>MYGLIGKMTAVEGQRDVLSAILLESLGKMPGCLSYIVAHDPADDNAIWITEVWTDEAAHRASLQVPEVKAAIHRGLPLVVTFSDAQVTTPIGGVGLG</sequence>
<dbReference type="GO" id="GO:0004497">
    <property type="term" value="F:monooxygenase activity"/>
    <property type="evidence" value="ECO:0007669"/>
    <property type="project" value="UniProtKB-KW"/>
</dbReference>
<evidence type="ECO:0000313" key="3">
    <source>
        <dbReference type="Proteomes" id="UP001501352"/>
    </source>
</evidence>
<dbReference type="InterPro" id="IPR007138">
    <property type="entry name" value="ABM_dom"/>
</dbReference>
<protein>
    <submittedName>
        <fullName evidence="2">Quinol monooxygenase</fullName>
    </submittedName>
</protein>
<dbReference type="RefSeq" id="WP_343792247.1">
    <property type="nucleotide sequence ID" value="NZ_BAAAGA010000002.1"/>
</dbReference>
<evidence type="ECO:0000259" key="1">
    <source>
        <dbReference type="PROSITE" id="PS51725"/>
    </source>
</evidence>
<dbReference type="EMBL" id="BAAAGA010000002">
    <property type="protein sequence ID" value="GAA0620218.1"/>
    <property type="molecule type" value="Genomic_DNA"/>
</dbReference>